<dbReference type="Gene3D" id="3.40.50.300">
    <property type="entry name" value="P-loop containing nucleotide triphosphate hydrolases"/>
    <property type="match status" value="2"/>
</dbReference>
<evidence type="ECO:0000256" key="1">
    <source>
        <dbReference type="ARBA" id="ARBA00022741"/>
    </source>
</evidence>
<dbReference type="GO" id="GO:0004386">
    <property type="term" value="F:helicase activity"/>
    <property type="evidence" value="ECO:0007669"/>
    <property type="project" value="UniProtKB-KW"/>
</dbReference>
<dbReference type="RefSeq" id="WP_007034962.1">
    <property type="nucleotide sequence ID" value="NZ_AOHO01000078.1"/>
</dbReference>
<name>M2YSC5_9PSEU</name>
<dbReference type="CDD" id="cd17922">
    <property type="entry name" value="DEXHc_LHR-like"/>
    <property type="match status" value="1"/>
</dbReference>
<keyword evidence="5" id="KW-0347">Helicase</keyword>
<dbReference type="GO" id="GO:0016887">
    <property type="term" value="F:ATP hydrolysis activity"/>
    <property type="evidence" value="ECO:0007669"/>
    <property type="project" value="TreeGrafter"/>
</dbReference>
<dbReference type="Pfam" id="PF00270">
    <property type="entry name" value="DEAD"/>
    <property type="match status" value="1"/>
</dbReference>
<dbReference type="GO" id="GO:0005524">
    <property type="term" value="F:ATP binding"/>
    <property type="evidence" value="ECO:0007669"/>
    <property type="project" value="UniProtKB-KW"/>
</dbReference>
<evidence type="ECO:0000256" key="2">
    <source>
        <dbReference type="ARBA" id="ARBA00022840"/>
    </source>
</evidence>
<dbReference type="Proteomes" id="UP000054226">
    <property type="component" value="Unassembled WGS sequence"/>
</dbReference>
<reference evidence="5 6" key="1">
    <citation type="journal article" date="2013" name="Genome Announc.">
        <title>Draft Genome Sequence of Amycolatopsis decaplanina Strain DSM 44594T.</title>
        <authorList>
            <person name="Kaur N."/>
            <person name="Kumar S."/>
            <person name="Bala M."/>
            <person name="Raghava G.P."/>
            <person name="Mayilraj S."/>
        </authorList>
    </citation>
    <scope>NUCLEOTIDE SEQUENCE [LARGE SCALE GENOMIC DNA]</scope>
    <source>
        <strain evidence="5 6">DSM 44594</strain>
    </source>
</reference>
<dbReference type="SMART" id="SM00490">
    <property type="entry name" value="HELICc"/>
    <property type="match status" value="1"/>
</dbReference>
<feature type="domain" description="Helicase C-terminal" evidence="4">
    <location>
        <begin position="259"/>
        <end position="414"/>
    </location>
</feature>
<dbReference type="SUPFAM" id="SSF52540">
    <property type="entry name" value="P-loop containing nucleoside triphosphate hydrolases"/>
    <property type="match status" value="1"/>
</dbReference>
<dbReference type="InterPro" id="IPR001650">
    <property type="entry name" value="Helicase_C-like"/>
</dbReference>
<dbReference type="PROSITE" id="PS51194">
    <property type="entry name" value="HELICASE_CTER"/>
    <property type="match status" value="1"/>
</dbReference>
<evidence type="ECO:0000313" key="5">
    <source>
        <dbReference type="EMBL" id="EME51683.1"/>
    </source>
</evidence>
<sequence length="746" mass="80858">MNSPASASEAVNFGLLHRSVQRWVWQQGWDELRDIQDAAIPAILAGETDVLIGAATAAGKTEAAFLPICSKLAECDDPGIQALYVGPLKALINDQFRRTEELCEVLEIPTHRWHGDVAGARKKALLDAPSGILLITPESLEAMFVLRGTQIPRLFASLQYVVVDELHSFLGTERGAQLLSQLHRLELAVKRRIPRIGLSATLGDMSLAAGQLRPDHGDQVKILESAMSGQELHLQLRSYLDERPDTEEPDGGGTAVRDIANHLFTNLRGKTNLVFANARSRVELYAAELADRSVRARVSNEFHAHHGNLSKELREDVEAMLKDPTKPTTAVCTTTLEMGIDIGAIAQVAQIGPPPSVASLRQRLGRSGRRDEPAILRAYCATVAIDADTPLPDRLQLPLVQTIASIDLLLDRWCEPPEASRLHLSTLIQQLLSLIAQHGGARPAEAYTVLCGRGSPFSAVTTAQFADLLRTLGAKDVLTQAGDGTLLLGGLGEAAVNHYTFYAAFQTPEEYRLVHSGRQLGTMPIDFPLYEGLLLVFAGQRWRISAVHEDDKVVQLVPAAGGKPPHLGDAGGLVHRAVRDRMRNLLEGDRIPTYLDRQSRELFEQARRAYATLGLDRASIITDGPDTLLLPWAGDRELHTLAAILNTTRMEAAVDSAALRLVGVPRAAALSALGKVAAGRTPDPEQLARKVKGKATEKFDGWLSEELLCDQFVSASLDYAGAVAAARRLTQAATSADATFESSASR</sequence>
<dbReference type="Pfam" id="PF00271">
    <property type="entry name" value="Helicase_C"/>
    <property type="match status" value="1"/>
</dbReference>
<evidence type="ECO:0000313" key="6">
    <source>
        <dbReference type="Proteomes" id="UP000054226"/>
    </source>
</evidence>
<evidence type="ECO:0000259" key="4">
    <source>
        <dbReference type="PROSITE" id="PS51194"/>
    </source>
</evidence>
<dbReference type="InterPro" id="IPR027417">
    <property type="entry name" value="P-loop_NTPase"/>
</dbReference>
<dbReference type="PATRIC" id="fig|1284240.4.peg.7329"/>
<keyword evidence="2" id="KW-0067">ATP-binding</keyword>
<proteinExistence type="predicted"/>
<evidence type="ECO:0000259" key="3">
    <source>
        <dbReference type="PROSITE" id="PS51192"/>
    </source>
</evidence>
<dbReference type="InterPro" id="IPR014001">
    <property type="entry name" value="Helicase_ATP-bd"/>
</dbReference>
<keyword evidence="5" id="KW-0378">Hydrolase</keyword>
<accession>M2YSC5</accession>
<dbReference type="SMART" id="SM00487">
    <property type="entry name" value="DEXDc"/>
    <property type="match status" value="1"/>
</dbReference>
<keyword evidence="6" id="KW-1185">Reference proteome</keyword>
<comment type="caution">
    <text evidence="5">The sequence shown here is derived from an EMBL/GenBank/DDBJ whole genome shotgun (WGS) entry which is preliminary data.</text>
</comment>
<dbReference type="PROSITE" id="PS51192">
    <property type="entry name" value="HELICASE_ATP_BIND_1"/>
    <property type="match status" value="1"/>
</dbReference>
<dbReference type="InterPro" id="IPR011545">
    <property type="entry name" value="DEAD/DEAH_box_helicase_dom"/>
</dbReference>
<dbReference type="InterPro" id="IPR052511">
    <property type="entry name" value="ATP-dep_Helicase"/>
</dbReference>
<feature type="domain" description="Helicase ATP-binding" evidence="3">
    <location>
        <begin position="41"/>
        <end position="220"/>
    </location>
</feature>
<dbReference type="AlphaFoldDB" id="M2YSC5"/>
<dbReference type="GO" id="GO:0003677">
    <property type="term" value="F:DNA binding"/>
    <property type="evidence" value="ECO:0007669"/>
    <property type="project" value="TreeGrafter"/>
</dbReference>
<protein>
    <submittedName>
        <fullName evidence="5">DEAD/DEAH box helicase</fullName>
    </submittedName>
</protein>
<organism evidence="5 6">
    <name type="scientific">Amycolatopsis decaplanina DSM 44594</name>
    <dbReference type="NCBI Taxonomy" id="1284240"/>
    <lineage>
        <taxon>Bacteria</taxon>
        <taxon>Bacillati</taxon>
        <taxon>Actinomycetota</taxon>
        <taxon>Actinomycetes</taxon>
        <taxon>Pseudonocardiales</taxon>
        <taxon>Pseudonocardiaceae</taxon>
        <taxon>Amycolatopsis</taxon>
    </lineage>
</organism>
<dbReference type="EMBL" id="AOHO01000078">
    <property type="protein sequence ID" value="EME51683.1"/>
    <property type="molecule type" value="Genomic_DNA"/>
</dbReference>
<keyword evidence="1" id="KW-0547">Nucleotide-binding</keyword>
<dbReference type="PANTHER" id="PTHR47962">
    <property type="entry name" value="ATP-DEPENDENT HELICASE LHR-RELATED-RELATED"/>
    <property type="match status" value="1"/>
</dbReference>
<dbReference type="PANTHER" id="PTHR47962:SF5">
    <property type="entry name" value="ATP-DEPENDENT HELICASE LHR-RELATED"/>
    <property type="match status" value="1"/>
</dbReference>
<gene>
    <name evidence="5" type="ORF">H074_35899</name>
</gene>